<protein>
    <recommendedName>
        <fullName evidence="4">Protein kinase domain-containing protein</fullName>
    </recommendedName>
</protein>
<evidence type="ECO:0000256" key="3">
    <source>
        <dbReference type="SAM" id="MobiDB-lite"/>
    </source>
</evidence>
<dbReference type="AlphaFoldDB" id="A0AAE0DSV7"/>
<dbReference type="Gene3D" id="1.10.510.10">
    <property type="entry name" value="Transferase(Phosphotransferase) domain 1"/>
    <property type="match status" value="1"/>
</dbReference>
<feature type="compositionally biased region" description="Polar residues" evidence="3">
    <location>
        <begin position="22"/>
        <end position="38"/>
    </location>
</feature>
<proteinExistence type="predicted"/>
<organism evidence="5 6">
    <name type="scientific">Dipteronia sinensis</name>
    <dbReference type="NCBI Taxonomy" id="43782"/>
    <lineage>
        <taxon>Eukaryota</taxon>
        <taxon>Viridiplantae</taxon>
        <taxon>Streptophyta</taxon>
        <taxon>Embryophyta</taxon>
        <taxon>Tracheophyta</taxon>
        <taxon>Spermatophyta</taxon>
        <taxon>Magnoliopsida</taxon>
        <taxon>eudicotyledons</taxon>
        <taxon>Gunneridae</taxon>
        <taxon>Pentapetalae</taxon>
        <taxon>rosids</taxon>
        <taxon>malvids</taxon>
        <taxon>Sapindales</taxon>
        <taxon>Sapindaceae</taxon>
        <taxon>Hippocastanoideae</taxon>
        <taxon>Acereae</taxon>
        <taxon>Dipteronia</taxon>
    </lineage>
</organism>
<feature type="domain" description="Protein kinase" evidence="4">
    <location>
        <begin position="62"/>
        <end position="322"/>
    </location>
</feature>
<dbReference type="Proteomes" id="UP001281410">
    <property type="component" value="Unassembled WGS sequence"/>
</dbReference>
<sequence length="322" mass="36619">MKSKDLATLMSLKAPPPPPPRNSNSSYNDETPQTPSWQPLSWRIGFPRPFDLSEVEDMTNGFSDQSLIGDLDNVRIYLGILQETPVILKSFPENDERYWSMLMILSRIRHRNIMNFVGYCCNGASRFVLTDYPCFGSVEANLLVDESARKLSWKARWHIALEIGGSLRYLHEECDDGPIAHLSLSSSHIVFSHSFSPMLCNFVSAKWVKDDQSLAEWPYLEEDVRDYGMFLVELITGKSARLFSDKEDRHPQSLVEWAVPLLKEESSLRQVVDPRLTNITDDCWAVHHMAQAALLCLNNSSISTITQVLAVLRGHQLAIFKC</sequence>
<reference evidence="5" key="1">
    <citation type="journal article" date="2023" name="Plant J.">
        <title>Genome sequences and population genomics provide insights into the demographic history, inbreeding, and mutation load of two 'living fossil' tree species of Dipteronia.</title>
        <authorList>
            <person name="Feng Y."/>
            <person name="Comes H.P."/>
            <person name="Chen J."/>
            <person name="Zhu S."/>
            <person name="Lu R."/>
            <person name="Zhang X."/>
            <person name="Li P."/>
            <person name="Qiu J."/>
            <person name="Olsen K.M."/>
            <person name="Qiu Y."/>
        </authorList>
    </citation>
    <scope>NUCLEOTIDE SEQUENCE</scope>
    <source>
        <strain evidence="5">NBL</strain>
    </source>
</reference>
<evidence type="ECO:0000259" key="4">
    <source>
        <dbReference type="PROSITE" id="PS50011"/>
    </source>
</evidence>
<evidence type="ECO:0000256" key="1">
    <source>
        <dbReference type="ARBA" id="ARBA00022741"/>
    </source>
</evidence>
<dbReference type="GO" id="GO:0005524">
    <property type="term" value="F:ATP binding"/>
    <property type="evidence" value="ECO:0007669"/>
    <property type="project" value="UniProtKB-KW"/>
</dbReference>
<dbReference type="EMBL" id="JANJYJ010000010">
    <property type="protein sequence ID" value="KAK3184833.1"/>
    <property type="molecule type" value="Genomic_DNA"/>
</dbReference>
<dbReference type="SUPFAM" id="SSF56112">
    <property type="entry name" value="Protein kinase-like (PK-like)"/>
    <property type="match status" value="1"/>
</dbReference>
<keyword evidence="1" id="KW-0547">Nucleotide-binding</keyword>
<dbReference type="Gene3D" id="3.30.200.20">
    <property type="entry name" value="Phosphorylase Kinase, domain 1"/>
    <property type="match status" value="1"/>
</dbReference>
<evidence type="ECO:0000313" key="6">
    <source>
        <dbReference type="Proteomes" id="UP001281410"/>
    </source>
</evidence>
<accession>A0AAE0DSV7</accession>
<dbReference type="Pfam" id="PF07714">
    <property type="entry name" value="PK_Tyr_Ser-Thr"/>
    <property type="match status" value="1"/>
</dbReference>
<keyword evidence="6" id="KW-1185">Reference proteome</keyword>
<dbReference type="InterPro" id="IPR001245">
    <property type="entry name" value="Ser-Thr/Tyr_kinase_cat_dom"/>
</dbReference>
<dbReference type="PANTHER" id="PTHR27001">
    <property type="entry name" value="OS01G0253100 PROTEIN"/>
    <property type="match status" value="1"/>
</dbReference>
<dbReference type="GO" id="GO:0005886">
    <property type="term" value="C:plasma membrane"/>
    <property type="evidence" value="ECO:0007669"/>
    <property type="project" value="TreeGrafter"/>
</dbReference>
<dbReference type="InterPro" id="IPR011009">
    <property type="entry name" value="Kinase-like_dom_sf"/>
</dbReference>
<gene>
    <name evidence="5" type="ORF">Dsin_032119</name>
</gene>
<dbReference type="PANTHER" id="PTHR27001:SF811">
    <property type="entry name" value="SERINE_THREONINE-PROTEIN KINASE CDG1-LIKE"/>
    <property type="match status" value="1"/>
</dbReference>
<dbReference type="InterPro" id="IPR000719">
    <property type="entry name" value="Prot_kinase_dom"/>
</dbReference>
<feature type="region of interest" description="Disordered" evidence="3">
    <location>
        <begin position="1"/>
        <end position="38"/>
    </location>
</feature>
<evidence type="ECO:0000256" key="2">
    <source>
        <dbReference type="ARBA" id="ARBA00022840"/>
    </source>
</evidence>
<dbReference type="GO" id="GO:0004672">
    <property type="term" value="F:protein kinase activity"/>
    <property type="evidence" value="ECO:0007669"/>
    <property type="project" value="InterPro"/>
</dbReference>
<keyword evidence="2" id="KW-0067">ATP-binding</keyword>
<evidence type="ECO:0000313" key="5">
    <source>
        <dbReference type="EMBL" id="KAK3184833.1"/>
    </source>
</evidence>
<comment type="caution">
    <text evidence="5">The sequence shown here is derived from an EMBL/GenBank/DDBJ whole genome shotgun (WGS) entry which is preliminary data.</text>
</comment>
<dbReference type="PROSITE" id="PS50011">
    <property type="entry name" value="PROTEIN_KINASE_DOM"/>
    <property type="match status" value="1"/>
</dbReference>
<name>A0AAE0DSV7_9ROSI</name>